<dbReference type="AlphaFoldDB" id="A0A9N9ECU5"/>
<dbReference type="Proteomes" id="UP000789508">
    <property type="component" value="Unassembled WGS sequence"/>
</dbReference>
<sequence>IELLDFGASRDFGEQFINLYREALKAAVKQDYEGCIYYSEQLGFLTGLETEVMKRAHAESMMTIGEPFARPLYDFSTQTVTDRVRNLIPTMLKHRLTPPPDETYSLHRKLSGAFLLCAKMGAKIRCKDIFDEIVVYGRNVASAQ</sequence>
<dbReference type="PANTHER" id="PTHR43851">
    <property type="match status" value="1"/>
</dbReference>
<feature type="non-terminal residue" evidence="1">
    <location>
        <position position="1"/>
    </location>
</feature>
<protein>
    <submittedName>
        <fullName evidence="1">6403_t:CDS:1</fullName>
    </submittedName>
</protein>
<dbReference type="GO" id="GO:0006744">
    <property type="term" value="P:ubiquinone biosynthetic process"/>
    <property type="evidence" value="ECO:0007669"/>
    <property type="project" value="TreeGrafter"/>
</dbReference>
<evidence type="ECO:0000313" key="2">
    <source>
        <dbReference type="Proteomes" id="UP000789508"/>
    </source>
</evidence>
<dbReference type="InterPro" id="IPR051409">
    <property type="entry name" value="Atypical_kinase_ADCK"/>
</dbReference>
<dbReference type="PANTHER" id="PTHR43851:SF3">
    <property type="entry name" value="COENZYME Q8"/>
    <property type="match status" value="1"/>
</dbReference>
<accession>A0A9N9ECU5</accession>
<comment type="caution">
    <text evidence="1">The sequence shown here is derived from an EMBL/GenBank/DDBJ whole genome shotgun (WGS) entry which is preliminary data.</text>
</comment>
<gene>
    <name evidence="1" type="ORF">ALEPTO_LOCUS10628</name>
</gene>
<keyword evidence="2" id="KW-1185">Reference proteome</keyword>
<dbReference type="EMBL" id="CAJVPS010012627">
    <property type="protein sequence ID" value="CAG8672236.1"/>
    <property type="molecule type" value="Genomic_DNA"/>
</dbReference>
<proteinExistence type="predicted"/>
<evidence type="ECO:0000313" key="1">
    <source>
        <dbReference type="EMBL" id="CAG8672236.1"/>
    </source>
</evidence>
<reference evidence="1" key="1">
    <citation type="submission" date="2021-06" db="EMBL/GenBank/DDBJ databases">
        <authorList>
            <person name="Kallberg Y."/>
            <person name="Tangrot J."/>
            <person name="Rosling A."/>
        </authorList>
    </citation>
    <scope>NUCLEOTIDE SEQUENCE</scope>
    <source>
        <strain evidence="1">FL130A</strain>
    </source>
</reference>
<name>A0A9N9ECU5_9GLOM</name>
<dbReference type="OrthoDB" id="201153at2759"/>
<organism evidence="1 2">
    <name type="scientific">Ambispora leptoticha</name>
    <dbReference type="NCBI Taxonomy" id="144679"/>
    <lineage>
        <taxon>Eukaryota</taxon>
        <taxon>Fungi</taxon>
        <taxon>Fungi incertae sedis</taxon>
        <taxon>Mucoromycota</taxon>
        <taxon>Glomeromycotina</taxon>
        <taxon>Glomeromycetes</taxon>
        <taxon>Archaeosporales</taxon>
        <taxon>Ambisporaceae</taxon>
        <taxon>Ambispora</taxon>
    </lineage>
</organism>